<keyword evidence="1" id="KW-0472">Membrane</keyword>
<organism evidence="2 3">
    <name type="scientific">Plakobranchus ocellatus</name>
    <dbReference type="NCBI Taxonomy" id="259542"/>
    <lineage>
        <taxon>Eukaryota</taxon>
        <taxon>Metazoa</taxon>
        <taxon>Spiralia</taxon>
        <taxon>Lophotrochozoa</taxon>
        <taxon>Mollusca</taxon>
        <taxon>Gastropoda</taxon>
        <taxon>Heterobranchia</taxon>
        <taxon>Euthyneura</taxon>
        <taxon>Panpulmonata</taxon>
        <taxon>Sacoglossa</taxon>
        <taxon>Placobranchoidea</taxon>
        <taxon>Plakobranchidae</taxon>
        <taxon>Plakobranchus</taxon>
    </lineage>
</organism>
<evidence type="ECO:0000256" key="1">
    <source>
        <dbReference type="SAM" id="Phobius"/>
    </source>
</evidence>
<keyword evidence="1" id="KW-0812">Transmembrane</keyword>
<accession>A0AAV4D873</accession>
<reference evidence="2 3" key="1">
    <citation type="journal article" date="2021" name="Elife">
        <title>Chloroplast acquisition without the gene transfer in kleptoplastic sea slugs, Plakobranchus ocellatus.</title>
        <authorList>
            <person name="Maeda T."/>
            <person name="Takahashi S."/>
            <person name="Yoshida T."/>
            <person name="Shimamura S."/>
            <person name="Takaki Y."/>
            <person name="Nagai Y."/>
            <person name="Toyoda A."/>
            <person name="Suzuki Y."/>
            <person name="Arimoto A."/>
            <person name="Ishii H."/>
            <person name="Satoh N."/>
            <person name="Nishiyama T."/>
            <person name="Hasebe M."/>
            <person name="Maruyama T."/>
            <person name="Minagawa J."/>
            <person name="Obokata J."/>
            <person name="Shigenobu S."/>
        </authorList>
    </citation>
    <scope>NUCLEOTIDE SEQUENCE [LARGE SCALE GENOMIC DNA]</scope>
</reference>
<gene>
    <name evidence="2" type="ORF">PoB_006688900</name>
</gene>
<sequence>MDLQNKRLACLSYNRTYIEGFDITDKSELFIVSVPHNRKEPGYHVSVKALLWIAVALIIFVLAQQISNFTSSISTGEEVFVDCSCTSSILQLQVLHITAETVLSYNYSVLGDNCNSTLQQLQLCSTVTCIVGLFCYSYRCRSLLLQQRIPKDTGPVGCNCNILTAKGVCCSLQL</sequence>
<comment type="caution">
    <text evidence="2">The sequence shown here is derived from an EMBL/GenBank/DDBJ whole genome shotgun (WGS) entry which is preliminary data.</text>
</comment>
<evidence type="ECO:0000313" key="2">
    <source>
        <dbReference type="EMBL" id="GFO40384.1"/>
    </source>
</evidence>
<dbReference type="AlphaFoldDB" id="A0AAV4D873"/>
<evidence type="ECO:0000313" key="3">
    <source>
        <dbReference type="Proteomes" id="UP000735302"/>
    </source>
</evidence>
<name>A0AAV4D873_9GAST</name>
<proteinExistence type="predicted"/>
<dbReference type="Proteomes" id="UP000735302">
    <property type="component" value="Unassembled WGS sequence"/>
</dbReference>
<protein>
    <submittedName>
        <fullName evidence="2">Uncharacterized protein</fullName>
    </submittedName>
</protein>
<feature type="transmembrane region" description="Helical" evidence="1">
    <location>
        <begin position="43"/>
        <end position="63"/>
    </location>
</feature>
<keyword evidence="3" id="KW-1185">Reference proteome</keyword>
<dbReference type="EMBL" id="BLXT01007613">
    <property type="protein sequence ID" value="GFO40384.1"/>
    <property type="molecule type" value="Genomic_DNA"/>
</dbReference>
<keyword evidence="1" id="KW-1133">Transmembrane helix</keyword>